<gene>
    <name evidence="1" type="ORF">GIS00_26625</name>
</gene>
<evidence type="ECO:0000313" key="1">
    <source>
        <dbReference type="EMBL" id="MTD17508.1"/>
    </source>
</evidence>
<evidence type="ECO:0000313" key="2">
    <source>
        <dbReference type="Proteomes" id="UP000460221"/>
    </source>
</evidence>
<reference evidence="1 2" key="1">
    <citation type="submission" date="2019-11" db="EMBL/GenBank/DDBJ databases">
        <authorList>
            <person name="Jiang L.-Q."/>
        </authorList>
    </citation>
    <scope>NUCLEOTIDE SEQUENCE [LARGE SCALE GENOMIC DNA]</scope>
    <source>
        <strain evidence="1 2">YIM 132087</strain>
    </source>
</reference>
<accession>A0A7K1FTQ1</accession>
<proteinExistence type="predicted"/>
<keyword evidence="2" id="KW-1185">Reference proteome</keyword>
<dbReference type="RefSeq" id="WP_154771502.1">
    <property type="nucleotide sequence ID" value="NZ_WLYK01000022.1"/>
</dbReference>
<protein>
    <submittedName>
        <fullName evidence="1">Uncharacterized protein</fullName>
    </submittedName>
</protein>
<name>A0A7K1FTQ1_9ACTN</name>
<organism evidence="1 2">
    <name type="scientific">Nakamurella alba</name>
    <dbReference type="NCBI Taxonomy" id="2665158"/>
    <lineage>
        <taxon>Bacteria</taxon>
        <taxon>Bacillati</taxon>
        <taxon>Actinomycetota</taxon>
        <taxon>Actinomycetes</taxon>
        <taxon>Nakamurellales</taxon>
        <taxon>Nakamurellaceae</taxon>
        <taxon>Nakamurella</taxon>
    </lineage>
</organism>
<comment type="caution">
    <text evidence="1">The sequence shown here is derived from an EMBL/GenBank/DDBJ whole genome shotgun (WGS) entry which is preliminary data.</text>
</comment>
<dbReference type="AlphaFoldDB" id="A0A7K1FTQ1"/>
<dbReference type="EMBL" id="WLYK01000022">
    <property type="protein sequence ID" value="MTD17508.1"/>
    <property type="molecule type" value="Genomic_DNA"/>
</dbReference>
<sequence>MNPEEMNADLRRIEQDEVPRTADELRAHLTRLDELAGEVELLPAGGMQSTLASITQLRLRVTGRHNYALLNGTG</sequence>
<dbReference type="Proteomes" id="UP000460221">
    <property type="component" value="Unassembled WGS sequence"/>
</dbReference>